<sequence length="859" mass="98462">MDAQVKTLLLTLRKTISNLQNKHDFLKDQREQYIQIREKLLSLDQDNEDTDAESDKDNGLIFGDVIISSRKVYLNIGYEYYVEKSKTEALEFVEDKLNLMEEAITQFDSKIEEAKGTLYNFETLSNLDKETATHAPEGNEQEITDDSLPSMEIREELDEEGNIINSTVRPTANGNTVKDIETNLLHETDDKRIPKDNQIDNKPEPQHQKVNDTTFAENLRGKLLSNSPIEERINSETVRTGNPEHTAIDTDTMYTFADLVQQLDEQDEREDGDINSDEIEYDYDAFENDEKEEDEDEENNIPLVPGIAAQNSFLDQIRKLRASKLQQIEPEKKIEEDIDEEKQSEITEAKSKSILKSTVKEDDISKSKKRVGFASELEVHEVESFKEETKKQTHNFPRPGLSMFDGMGGFTENADTTDDFDSDLFAQMLGVQGPDEMHENYKERLEQEQQQYEMHENNERRKNRVSRFKLDRGSRNKSSERDDRASSTSAAVNDIIENKPVDTLIMEDILEKPATIAESVPVVQDIIEKEVEATPFDESNSDSYHQPKKEKKVSKFSQQRRESASSNGGDKEKTSHANTIGVSEQQPQKKKIFSKKMNSLQKPKVKKNCTHSSKMSAETQALMEKSDEDEDNKEESIAPKDENSTPKITEVSRSSLTNGENEDIFPGEIKEAIDSFGKDLEENVKIANIDYATLGENMDDMVKAYSLGLYDDDLVEEDPGTIVEHLEDFKKYNDEVEELKDIIEDFKLSNPVKYEKEQNEEKLPETDDNAMMTDIIEHDVPENYSSEEEMDLGLQQDKLQESINIEYHRLKEHMVAKYSTANNGTETERGEALEPIDEFGNLVTTSRFKSQRILFSDKR</sequence>
<dbReference type="SUPFAM" id="SSF46579">
    <property type="entry name" value="Prefoldin"/>
    <property type="match status" value="1"/>
</dbReference>
<dbReference type="EMBL" id="HE576754">
    <property type="protein sequence ID" value="CCC69377.1"/>
    <property type="molecule type" value="Genomic_DNA"/>
</dbReference>
<feature type="compositionally biased region" description="Basic and acidic residues" evidence="3">
    <location>
        <begin position="634"/>
        <end position="644"/>
    </location>
</feature>
<comment type="similarity">
    <text evidence="1">Belongs to the prefoldin subunit alpha family.</text>
</comment>
<evidence type="ECO:0000256" key="3">
    <source>
        <dbReference type="SAM" id="MobiDB-lite"/>
    </source>
</evidence>
<feature type="coiled-coil region" evidence="2">
    <location>
        <begin position="722"/>
        <end position="749"/>
    </location>
</feature>
<dbReference type="InterPro" id="IPR024325">
    <property type="entry name" value="DUF3835"/>
</dbReference>
<dbReference type="Gene3D" id="1.10.287.370">
    <property type="match status" value="1"/>
</dbReference>
<dbReference type="RefSeq" id="XP_003675742.1">
    <property type="nucleotide sequence ID" value="XM_003675694.1"/>
</dbReference>
<keyword evidence="6" id="KW-1185">Reference proteome</keyword>
<reference evidence="5 6" key="1">
    <citation type="journal article" date="2011" name="Proc. Natl. Acad. Sci. U.S.A.">
        <title>Evolutionary erosion of yeast sex chromosomes by mating-type switching accidents.</title>
        <authorList>
            <person name="Gordon J.L."/>
            <person name="Armisen D."/>
            <person name="Proux-Wera E."/>
            <person name="Oheigeartaigh S.S."/>
            <person name="Byrne K.P."/>
            <person name="Wolfe K.H."/>
        </authorList>
    </citation>
    <scope>NUCLEOTIDE SEQUENCE [LARGE SCALE GENOMIC DNA]</scope>
    <source>
        <strain evidence="6">ATCC 76901 / BCRC 22586 / CBS 4309 / NBRC 1992 / NRRL Y-12630</strain>
    </source>
</reference>
<proteinExistence type="inferred from homology"/>
<dbReference type="InterPro" id="IPR009053">
    <property type="entry name" value="Prefoldin"/>
</dbReference>
<dbReference type="GO" id="GO:1990115">
    <property type="term" value="P:RNA polymerase III assembly"/>
    <property type="evidence" value="ECO:0007669"/>
    <property type="project" value="TreeGrafter"/>
</dbReference>
<protein>
    <recommendedName>
        <fullName evidence="4">DUF3835 domain-containing protein</fullName>
    </recommendedName>
</protein>
<feature type="region of interest" description="Disordered" evidence="3">
    <location>
        <begin position="532"/>
        <end position="665"/>
    </location>
</feature>
<evidence type="ECO:0000313" key="6">
    <source>
        <dbReference type="Proteomes" id="UP000001640"/>
    </source>
</evidence>
<dbReference type="GO" id="GO:1990114">
    <property type="term" value="P:RNA polymerase II core complex assembly"/>
    <property type="evidence" value="ECO:0007669"/>
    <property type="project" value="TreeGrafter"/>
</dbReference>
<dbReference type="Proteomes" id="UP000001640">
    <property type="component" value="Chromosome 3"/>
</dbReference>
<feature type="compositionally biased region" description="Polar residues" evidence="3">
    <location>
        <begin position="645"/>
        <end position="659"/>
    </location>
</feature>
<dbReference type="InterPro" id="IPR011599">
    <property type="entry name" value="PFD_alpha_archaea"/>
</dbReference>
<dbReference type="AlphaFoldDB" id="G0VD16"/>
<dbReference type="GO" id="GO:0016272">
    <property type="term" value="C:prefoldin complex"/>
    <property type="evidence" value="ECO:0007669"/>
    <property type="project" value="InterPro"/>
</dbReference>
<feature type="domain" description="DUF3835" evidence="4">
    <location>
        <begin position="771"/>
        <end position="853"/>
    </location>
</feature>
<evidence type="ECO:0000259" key="4">
    <source>
        <dbReference type="Pfam" id="PF12927"/>
    </source>
</evidence>
<feature type="compositionally biased region" description="Basic and acidic residues" evidence="3">
    <location>
        <begin position="445"/>
        <end position="460"/>
    </location>
</feature>
<dbReference type="Pfam" id="PF12927">
    <property type="entry name" value="DUF3835"/>
    <property type="match status" value="1"/>
</dbReference>
<dbReference type="Pfam" id="PF02996">
    <property type="entry name" value="Prefoldin"/>
    <property type="match status" value="1"/>
</dbReference>
<accession>G0VD16</accession>
<dbReference type="GeneID" id="96902959"/>
<evidence type="ECO:0000256" key="2">
    <source>
        <dbReference type="SAM" id="Coils"/>
    </source>
</evidence>
<dbReference type="InParanoid" id="G0VD16"/>
<feature type="region of interest" description="Disordered" evidence="3">
    <location>
        <begin position="445"/>
        <end position="491"/>
    </location>
</feature>
<dbReference type="OMA" id="FKLKQVC"/>
<dbReference type="GO" id="GO:0005737">
    <property type="term" value="C:cytoplasm"/>
    <property type="evidence" value="ECO:0007669"/>
    <property type="project" value="TreeGrafter"/>
</dbReference>
<organism evidence="5 6">
    <name type="scientific">Naumovozyma castellii</name>
    <name type="common">Yeast</name>
    <name type="synonym">Saccharomyces castellii</name>
    <dbReference type="NCBI Taxonomy" id="27288"/>
    <lineage>
        <taxon>Eukaryota</taxon>
        <taxon>Fungi</taxon>
        <taxon>Dikarya</taxon>
        <taxon>Ascomycota</taxon>
        <taxon>Saccharomycotina</taxon>
        <taxon>Saccharomycetes</taxon>
        <taxon>Saccharomycetales</taxon>
        <taxon>Saccharomycetaceae</taxon>
        <taxon>Naumovozyma</taxon>
    </lineage>
</organism>
<dbReference type="KEGG" id="ncs:NCAS_0C03870"/>
<gene>
    <name evidence="5" type="primary">NCAS0C03870</name>
    <name evidence="5" type="ordered locus">NCAS_0C03870</name>
</gene>
<keyword evidence="2" id="KW-0175">Coiled coil</keyword>
<dbReference type="HOGENOM" id="CLU_344512_0_0_1"/>
<dbReference type="InterPro" id="IPR004127">
    <property type="entry name" value="Prefoldin_subunit_alpha"/>
</dbReference>
<dbReference type="GO" id="GO:0051082">
    <property type="term" value="F:unfolded protein binding"/>
    <property type="evidence" value="ECO:0007669"/>
    <property type="project" value="InterPro"/>
</dbReference>
<dbReference type="GO" id="GO:1990113">
    <property type="term" value="P:RNA polymerase I assembly"/>
    <property type="evidence" value="ECO:0007669"/>
    <property type="project" value="TreeGrafter"/>
</dbReference>
<dbReference type="FunCoup" id="G0VD16">
    <property type="interactions" value="151"/>
</dbReference>
<reference key="2">
    <citation type="submission" date="2011-08" db="EMBL/GenBank/DDBJ databases">
        <title>Genome sequence of Naumovozyma castellii.</title>
        <authorList>
            <person name="Gordon J.L."/>
            <person name="Armisen D."/>
            <person name="Proux-Wera E."/>
            <person name="OhEigeartaigh S.S."/>
            <person name="Byrne K.P."/>
            <person name="Wolfe K.H."/>
        </authorList>
    </citation>
    <scope>NUCLEOTIDE SEQUENCE</scope>
    <source>
        <strain>Type strain:CBS 4309</strain>
    </source>
</reference>
<feature type="compositionally biased region" description="Polar residues" evidence="3">
    <location>
        <begin position="610"/>
        <end position="619"/>
    </location>
</feature>
<dbReference type="PANTHER" id="PTHR12674">
    <property type="entry name" value="PREFOLDIN SUBUNIT 5"/>
    <property type="match status" value="1"/>
</dbReference>
<dbReference type="GO" id="GO:0006457">
    <property type="term" value="P:protein folding"/>
    <property type="evidence" value="ECO:0007669"/>
    <property type="project" value="InterPro"/>
</dbReference>
<evidence type="ECO:0000313" key="5">
    <source>
        <dbReference type="EMBL" id="CCC69377.1"/>
    </source>
</evidence>
<feature type="compositionally biased region" description="Basic and acidic residues" evidence="3">
    <location>
        <begin position="468"/>
        <end position="485"/>
    </location>
</feature>
<feature type="compositionally biased region" description="Polar residues" evidence="3">
    <location>
        <begin position="576"/>
        <end position="586"/>
    </location>
</feature>
<name>G0VD16_NAUCA</name>
<feature type="coiled-coil region" evidence="2">
    <location>
        <begin position="9"/>
        <end position="46"/>
    </location>
</feature>
<feature type="region of interest" description="Disordered" evidence="3">
    <location>
        <begin position="188"/>
        <end position="208"/>
    </location>
</feature>
<dbReference type="eggNOG" id="ENOG502QVS0">
    <property type="taxonomic scope" value="Eukaryota"/>
</dbReference>
<feature type="compositionally biased region" description="Basic and acidic residues" evidence="3">
    <location>
        <begin position="559"/>
        <end position="575"/>
    </location>
</feature>
<dbReference type="PANTHER" id="PTHR12674:SF2">
    <property type="entry name" value="PREFOLDIN SUBUNIT 5"/>
    <property type="match status" value="1"/>
</dbReference>
<dbReference type="STRING" id="1064592.G0VD16"/>
<dbReference type="OrthoDB" id="21413at2759"/>
<evidence type="ECO:0000256" key="1">
    <source>
        <dbReference type="ARBA" id="ARBA00010048"/>
    </source>
</evidence>